<reference evidence="1 2" key="1">
    <citation type="journal article" date="2019" name="Int. J. Syst. Evol. Microbiol.">
        <title>The Global Catalogue of Microorganisms (GCM) 10K type strain sequencing project: providing services to taxonomists for standard genome sequencing and annotation.</title>
        <authorList>
            <consortium name="The Broad Institute Genomics Platform"/>
            <consortium name="The Broad Institute Genome Sequencing Center for Infectious Disease"/>
            <person name="Wu L."/>
            <person name="Ma J."/>
        </authorList>
    </citation>
    <scope>NUCLEOTIDE SEQUENCE [LARGE SCALE GENOMIC DNA]</scope>
    <source>
        <strain evidence="1 2">JCM 13518</strain>
    </source>
</reference>
<sequence>MTTPPTFTRLLDWVDGRLDDDAAEAVRAHVESSETAAEAVEWIRSFREAGTAMPLETPPPEVRQNLRDAFRRHAKFPPGTGPVSELSGDPRPLRVAAGARSADGEGVGHVVLEGSGVTLTLSVLHRRADLVDLHGLLTWDGSDPRPEIVLSSPDPTARRVTRPEADGEFRLTDVTRATNEVWVVSPSASLHAQLDLGTDA</sequence>
<evidence type="ECO:0008006" key="3">
    <source>
        <dbReference type="Google" id="ProtNLM"/>
    </source>
</evidence>
<evidence type="ECO:0000313" key="2">
    <source>
        <dbReference type="Proteomes" id="UP001501057"/>
    </source>
</evidence>
<name>A0ABN2JZ36_9ACTN</name>
<gene>
    <name evidence="1" type="ORF">GCM10009710_25530</name>
</gene>
<protein>
    <recommendedName>
        <fullName evidence="3">Zinc-finger domain-containing protein</fullName>
    </recommendedName>
</protein>
<evidence type="ECO:0000313" key="1">
    <source>
        <dbReference type="EMBL" id="GAA1744367.1"/>
    </source>
</evidence>
<keyword evidence="2" id="KW-1185">Reference proteome</keyword>
<dbReference type="RefSeq" id="WP_344202239.1">
    <property type="nucleotide sequence ID" value="NZ_BAAAME010000004.1"/>
</dbReference>
<organism evidence="1 2">
    <name type="scientific">Aeromicrobium alkaliterrae</name>
    <dbReference type="NCBI Taxonomy" id="302168"/>
    <lineage>
        <taxon>Bacteria</taxon>
        <taxon>Bacillati</taxon>
        <taxon>Actinomycetota</taxon>
        <taxon>Actinomycetes</taxon>
        <taxon>Propionibacteriales</taxon>
        <taxon>Nocardioidaceae</taxon>
        <taxon>Aeromicrobium</taxon>
    </lineage>
</organism>
<proteinExistence type="predicted"/>
<comment type="caution">
    <text evidence="1">The sequence shown here is derived from an EMBL/GenBank/DDBJ whole genome shotgun (WGS) entry which is preliminary data.</text>
</comment>
<accession>A0ABN2JZ36</accession>
<dbReference type="Proteomes" id="UP001501057">
    <property type="component" value="Unassembled WGS sequence"/>
</dbReference>
<dbReference type="EMBL" id="BAAAME010000004">
    <property type="protein sequence ID" value="GAA1744367.1"/>
    <property type="molecule type" value="Genomic_DNA"/>
</dbReference>